<organism evidence="1 2">
    <name type="scientific">Colocasia esculenta</name>
    <name type="common">Wild taro</name>
    <name type="synonym">Arum esculentum</name>
    <dbReference type="NCBI Taxonomy" id="4460"/>
    <lineage>
        <taxon>Eukaryota</taxon>
        <taxon>Viridiplantae</taxon>
        <taxon>Streptophyta</taxon>
        <taxon>Embryophyta</taxon>
        <taxon>Tracheophyta</taxon>
        <taxon>Spermatophyta</taxon>
        <taxon>Magnoliopsida</taxon>
        <taxon>Liliopsida</taxon>
        <taxon>Araceae</taxon>
        <taxon>Aroideae</taxon>
        <taxon>Colocasieae</taxon>
        <taxon>Colocasia</taxon>
    </lineage>
</organism>
<comment type="caution">
    <text evidence="1">The sequence shown here is derived from an EMBL/GenBank/DDBJ whole genome shotgun (WGS) entry which is preliminary data.</text>
</comment>
<reference evidence="1" key="1">
    <citation type="submission" date="2017-07" db="EMBL/GenBank/DDBJ databases">
        <title>Taro Niue Genome Assembly and Annotation.</title>
        <authorList>
            <person name="Atibalentja N."/>
            <person name="Keating K."/>
            <person name="Fields C.J."/>
        </authorList>
    </citation>
    <scope>NUCLEOTIDE SEQUENCE</scope>
    <source>
        <strain evidence="1">Niue_2</strain>
        <tissue evidence="1">Leaf</tissue>
    </source>
</reference>
<evidence type="ECO:0000313" key="2">
    <source>
        <dbReference type="Proteomes" id="UP000652761"/>
    </source>
</evidence>
<sequence length="61" mass="6990">MDLLSQGVLRLVPKQSLGISLYKGTVPLKDTYTSSRSWPSLLNHKRKNNTCTYRSVFDVLY</sequence>
<dbReference type="EMBL" id="NMUH01000414">
    <property type="protein sequence ID" value="MQL78708.1"/>
    <property type="molecule type" value="Genomic_DNA"/>
</dbReference>
<name>A0A843U520_COLES</name>
<accession>A0A843U520</accession>
<gene>
    <name evidence="1" type="ORF">Taro_011147</name>
</gene>
<protein>
    <submittedName>
        <fullName evidence="1">Uncharacterized protein</fullName>
    </submittedName>
</protein>
<keyword evidence="2" id="KW-1185">Reference proteome</keyword>
<evidence type="ECO:0000313" key="1">
    <source>
        <dbReference type="EMBL" id="MQL78708.1"/>
    </source>
</evidence>
<proteinExistence type="predicted"/>
<dbReference type="AlphaFoldDB" id="A0A843U520"/>
<dbReference type="Proteomes" id="UP000652761">
    <property type="component" value="Unassembled WGS sequence"/>
</dbReference>